<sequence>MEDGVNGVQGLLPALNHNSKDESNREDCEVKEEGFVSTEKVEKVREEDLGKEDCVAKDEAEGGGGGGGLINNLISTLIAPLSPRIGKDTEHEIRNEGFESEEGAAADGGDHRERGGVDNGGEGGLISNLVSNFFHQSRDDGVVETEKEKEKEKEEEEEILVDEKIKRLKTENEANGDGGGIIQNIVSHLPASIPDDAAPTADEATFLINSLVRD</sequence>
<dbReference type="AlphaFoldDB" id="A0AAN9QML9"/>
<protein>
    <submittedName>
        <fullName evidence="2">Uncharacterized protein</fullName>
    </submittedName>
</protein>
<feature type="region of interest" description="Disordered" evidence="1">
    <location>
        <begin position="94"/>
        <end position="124"/>
    </location>
</feature>
<feature type="region of interest" description="Disordered" evidence="1">
    <location>
        <begin position="1"/>
        <end position="67"/>
    </location>
</feature>
<organism evidence="2 3">
    <name type="scientific">Canavalia gladiata</name>
    <name type="common">Sword bean</name>
    <name type="synonym">Dolichos gladiatus</name>
    <dbReference type="NCBI Taxonomy" id="3824"/>
    <lineage>
        <taxon>Eukaryota</taxon>
        <taxon>Viridiplantae</taxon>
        <taxon>Streptophyta</taxon>
        <taxon>Embryophyta</taxon>
        <taxon>Tracheophyta</taxon>
        <taxon>Spermatophyta</taxon>
        <taxon>Magnoliopsida</taxon>
        <taxon>eudicotyledons</taxon>
        <taxon>Gunneridae</taxon>
        <taxon>Pentapetalae</taxon>
        <taxon>rosids</taxon>
        <taxon>fabids</taxon>
        <taxon>Fabales</taxon>
        <taxon>Fabaceae</taxon>
        <taxon>Papilionoideae</taxon>
        <taxon>50 kb inversion clade</taxon>
        <taxon>NPAAA clade</taxon>
        <taxon>indigoferoid/millettioid clade</taxon>
        <taxon>Phaseoleae</taxon>
        <taxon>Canavalia</taxon>
    </lineage>
</organism>
<evidence type="ECO:0000313" key="3">
    <source>
        <dbReference type="Proteomes" id="UP001367508"/>
    </source>
</evidence>
<keyword evidence="3" id="KW-1185">Reference proteome</keyword>
<accession>A0AAN9QML9</accession>
<dbReference type="EMBL" id="JAYMYQ010000004">
    <property type="protein sequence ID" value="KAK7339936.1"/>
    <property type="molecule type" value="Genomic_DNA"/>
</dbReference>
<comment type="caution">
    <text evidence="2">The sequence shown here is derived from an EMBL/GenBank/DDBJ whole genome shotgun (WGS) entry which is preliminary data.</text>
</comment>
<gene>
    <name evidence="2" type="ORF">VNO77_20623</name>
</gene>
<feature type="region of interest" description="Disordered" evidence="1">
    <location>
        <begin position="137"/>
        <end position="158"/>
    </location>
</feature>
<reference evidence="2 3" key="1">
    <citation type="submission" date="2024-01" db="EMBL/GenBank/DDBJ databases">
        <title>The genomes of 5 underutilized Papilionoideae crops provide insights into root nodulation and disease resistanc.</title>
        <authorList>
            <person name="Jiang F."/>
        </authorList>
    </citation>
    <scope>NUCLEOTIDE SEQUENCE [LARGE SCALE GENOMIC DNA]</scope>
    <source>
        <strain evidence="2">LVBAO_FW01</strain>
        <tissue evidence="2">Leaves</tissue>
    </source>
</reference>
<proteinExistence type="predicted"/>
<name>A0AAN9QML9_CANGL</name>
<feature type="compositionally biased region" description="Basic and acidic residues" evidence="1">
    <location>
        <begin position="18"/>
        <end position="60"/>
    </location>
</feature>
<evidence type="ECO:0000313" key="2">
    <source>
        <dbReference type="EMBL" id="KAK7339936.1"/>
    </source>
</evidence>
<dbReference type="Proteomes" id="UP001367508">
    <property type="component" value="Unassembled WGS sequence"/>
</dbReference>
<evidence type="ECO:0000256" key="1">
    <source>
        <dbReference type="SAM" id="MobiDB-lite"/>
    </source>
</evidence>
<feature type="compositionally biased region" description="Basic and acidic residues" evidence="1">
    <location>
        <begin position="137"/>
        <end position="152"/>
    </location>
</feature>